<dbReference type="Pfam" id="PF13751">
    <property type="entry name" value="DDE_Tnp_1_6"/>
    <property type="match status" value="1"/>
</dbReference>
<name>A0ABX7E2M1_9BACI</name>
<evidence type="ECO:0000259" key="1">
    <source>
        <dbReference type="Pfam" id="PF05598"/>
    </source>
</evidence>
<sequence>MISNQESLNLSPYIAIYDLVVPKDNMLRQINELVNFSFIIEELKTKYCLDNGRNAVPPIRMFKYLLLKSIYDLSDVDVVERSRYDMSFKYFLDMAPEDPVINPSSLTKFRKLRLKDVTLLDLLIGKTVEIALEKEIIKSKTIIVDSTHTQSRFNQKSPKEFLQEKSKNLRKAVYQIDDSMKEKFPPKPTSNEVEDELNYCRRVVSIVESEPQLAAIPKVNEKLNVLHEVIEDYTEHMSQMNRSTDTDARVGHKTADSSFFGYKTHIAMSDERIITAAIPTTGEKSDGKYLQELVGKSQATGMEIKTVIGDTAYSEKDNISYAKENQLELISKLHPHITHGTRAKEDEFEFNKDAGMFVCKAGQMATKKKYEERKGQDKNPRIKFFFDIEKCKVCPFREGCYKEGAKSKTYSITVKSTEHKDQEAFQETDKFKQLAKTRYKIEAKNSELKHRHGFKTANSSGLFGMEIQGATAIFAVNLKRILKLLNEKE</sequence>
<accession>A0ABX7E2M1</accession>
<dbReference type="InterPro" id="IPR025668">
    <property type="entry name" value="Tnp_DDE_dom"/>
</dbReference>
<dbReference type="Pfam" id="PF05598">
    <property type="entry name" value="DUF772"/>
    <property type="match status" value="1"/>
</dbReference>
<dbReference type="NCBIfam" id="NF033551">
    <property type="entry name" value="transpos_IS1182"/>
    <property type="match status" value="1"/>
</dbReference>
<dbReference type="InterPro" id="IPR008490">
    <property type="entry name" value="Transposase_InsH_N"/>
</dbReference>
<evidence type="ECO:0000313" key="3">
    <source>
        <dbReference type="EMBL" id="QQZ08602.1"/>
    </source>
</evidence>
<protein>
    <submittedName>
        <fullName evidence="3">IS1182 family transposase</fullName>
    </submittedName>
</protein>
<dbReference type="Proteomes" id="UP000595691">
    <property type="component" value="Chromosome"/>
</dbReference>
<dbReference type="PANTHER" id="PTHR33408">
    <property type="entry name" value="TRANSPOSASE"/>
    <property type="match status" value="1"/>
</dbReference>
<organism evidence="3 4">
    <name type="scientific">Heyndrickxia vini</name>
    <dbReference type="NCBI Taxonomy" id="1476025"/>
    <lineage>
        <taxon>Bacteria</taxon>
        <taxon>Bacillati</taxon>
        <taxon>Bacillota</taxon>
        <taxon>Bacilli</taxon>
        <taxon>Bacillales</taxon>
        <taxon>Bacillaceae</taxon>
        <taxon>Heyndrickxia</taxon>
    </lineage>
</organism>
<dbReference type="PANTHER" id="PTHR33408:SF2">
    <property type="entry name" value="TRANSPOSASE DDE DOMAIN-CONTAINING PROTEIN"/>
    <property type="match status" value="1"/>
</dbReference>
<dbReference type="InterPro" id="IPR047629">
    <property type="entry name" value="IS1182_transpos"/>
</dbReference>
<gene>
    <name evidence="3" type="ORF">I5776_16390</name>
</gene>
<feature type="domain" description="Transposase DDE" evidence="2">
    <location>
        <begin position="358"/>
        <end position="481"/>
    </location>
</feature>
<proteinExistence type="predicted"/>
<reference evidence="3 4" key="1">
    <citation type="submission" date="2020-11" db="EMBL/GenBank/DDBJ databases">
        <title>Taxonomic evaluation of the Bacillus sporothermodurans group of bacteria based on whole genome sequences.</title>
        <authorList>
            <person name="Fiedler G."/>
            <person name="Herbstmann A.-D."/>
            <person name="Doll E."/>
            <person name="Wenning M."/>
            <person name="Brinks E."/>
            <person name="Kabisch J."/>
            <person name="Breitenwieser F."/>
            <person name="Lappann M."/>
            <person name="Boehnlein C."/>
            <person name="Franz C."/>
        </authorList>
    </citation>
    <scope>NUCLEOTIDE SEQUENCE [LARGE SCALE GENOMIC DNA]</scope>
    <source>
        <strain evidence="3 4">JCM 19841</strain>
    </source>
</reference>
<feature type="domain" description="Transposase InsH N-terminal" evidence="1">
    <location>
        <begin position="20"/>
        <end position="111"/>
    </location>
</feature>
<keyword evidence="4" id="KW-1185">Reference proteome</keyword>
<evidence type="ECO:0000259" key="2">
    <source>
        <dbReference type="Pfam" id="PF13751"/>
    </source>
</evidence>
<dbReference type="RefSeq" id="WP_202777413.1">
    <property type="nucleotide sequence ID" value="NZ_CP065425.1"/>
</dbReference>
<dbReference type="EMBL" id="CP065425">
    <property type="protein sequence ID" value="QQZ08602.1"/>
    <property type="molecule type" value="Genomic_DNA"/>
</dbReference>
<evidence type="ECO:0000313" key="4">
    <source>
        <dbReference type="Proteomes" id="UP000595691"/>
    </source>
</evidence>